<dbReference type="Gene3D" id="3.30.420.10">
    <property type="entry name" value="Ribonuclease H-like superfamily/Ribonuclease H"/>
    <property type="match status" value="1"/>
</dbReference>
<dbReference type="RefSeq" id="WP_231860137.1">
    <property type="nucleotide sequence ID" value="NZ_AP014808.1"/>
</dbReference>
<dbReference type="InterPro" id="IPR012337">
    <property type="entry name" value="RNaseH-like_sf"/>
</dbReference>
<dbReference type="GO" id="GO:0043565">
    <property type="term" value="F:sequence-specific DNA binding"/>
    <property type="evidence" value="ECO:0007669"/>
    <property type="project" value="InterPro"/>
</dbReference>
<feature type="compositionally biased region" description="Basic and acidic residues" evidence="2">
    <location>
        <begin position="115"/>
        <end position="127"/>
    </location>
</feature>
<dbReference type="InterPro" id="IPR001584">
    <property type="entry name" value="Integrase_cat-core"/>
</dbReference>
<gene>
    <name evidence="4" type="ORF">LBAT_0218</name>
</gene>
<evidence type="ECO:0000256" key="2">
    <source>
        <dbReference type="SAM" id="MobiDB-lite"/>
    </source>
</evidence>
<evidence type="ECO:0000256" key="1">
    <source>
        <dbReference type="ARBA" id="ARBA00002286"/>
    </source>
</evidence>
<accession>A0A0D6A1A8</accession>
<evidence type="ECO:0000313" key="4">
    <source>
        <dbReference type="EMBL" id="BAQ56607.1"/>
    </source>
</evidence>
<sequence>MSKLSKQDKIDIYNNWKNYNISANQAAKEYGVNRANLFYLITLVERHGIEILDTGYTNYSVEFKEKAIRRVLFNHEVADQVPLELGLSSRSTIYNWIRKYKEDGYNVINHKKGRPTHEGQRQTDSRASKANKGPQTEELKTYCRERICKKIERLSLTKIERLSLTKNQRPTAQEIVSVVTQLRQELYVTVSFVLDTINSNPDLPHLSRSNYYYTLGKDDKDLKNEKIMKRIKKIFEEHKHRYGYRRITAQLRREGIIVNHKRVKRLMVKMHLYVISIRRRFKYSSYKGTIGKIKPNLIKRHFAAIIPDRHWYSDITEFHLNGEKLYLSPVMDGCSQEIVAYTLSRHPVLKQVMDMLDQAYQKHPALNGLIFHTDQGWQYQHAAFQAWLENHGVSQSMSRKGNSLDDGLMEGFFGILKREMFYGFEKTFKTMDELEQAIKEYIHYYNHDRIKTVLKNHTPIEYRNMVLNKAVQ</sequence>
<dbReference type="KEGG" id="lae:LBAT_0218"/>
<proteinExistence type="predicted"/>
<dbReference type="Proteomes" id="UP000035709">
    <property type="component" value="Chromosome"/>
</dbReference>
<dbReference type="SUPFAM" id="SSF53098">
    <property type="entry name" value="Ribonuclease H-like"/>
    <property type="match status" value="1"/>
</dbReference>
<keyword evidence="5" id="KW-1185">Reference proteome</keyword>
<name>A0A0D6A1A8_9LACO</name>
<dbReference type="InterPro" id="IPR036397">
    <property type="entry name" value="RNaseH_sf"/>
</dbReference>
<dbReference type="InterPro" id="IPR048020">
    <property type="entry name" value="Transpos_IS3"/>
</dbReference>
<dbReference type="AlphaFoldDB" id="A0A0D6A1A8"/>
<dbReference type="NCBIfam" id="NF033516">
    <property type="entry name" value="transpos_IS3"/>
    <property type="match status" value="1"/>
</dbReference>
<reference evidence="4 5" key="1">
    <citation type="submission" date="2015-03" db="EMBL/GenBank/DDBJ databases">
        <title>Complete genome sequence of Lactobacillus acetotolerans NBRC 13120.</title>
        <authorList>
            <person name="Toh H."/>
            <person name="Morita H."/>
            <person name="Fujita N."/>
        </authorList>
    </citation>
    <scope>NUCLEOTIDE SEQUENCE [LARGE SCALE GENOMIC DNA]</scope>
    <source>
        <strain evidence="4 5">NBRC 13120</strain>
    </source>
</reference>
<dbReference type="PROSITE" id="PS50994">
    <property type="entry name" value="INTEGRASE"/>
    <property type="match status" value="1"/>
</dbReference>
<dbReference type="InterPro" id="IPR010921">
    <property type="entry name" value="Trp_repressor/repl_initiator"/>
</dbReference>
<dbReference type="Pfam" id="PF13518">
    <property type="entry name" value="HTH_28"/>
    <property type="match status" value="1"/>
</dbReference>
<comment type="function">
    <text evidence="1">Involved in the transposition of the insertion sequence.</text>
</comment>
<dbReference type="SUPFAM" id="SSF48295">
    <property type="entry name" value="TrpR-like"/>
    <property type="match status" value="1"/>
</dbReference>
<protein>
    <submittedName>
        <fullName evidence="4">Transposase</fullName>
    </submittedName>
</protein>
<dbReference type="Pfam" id="PF13333">
    <property type="entry name" value="rve_2"/>
    <property type="match status" value="1"/>
</dbReference>
<dbReference type="InterPro" id="IPR050900">
    <property type="entry name" value="Transposase_IS3/IS150/IS904"/>
</dbReference>
<dbReference type="InterPro" id="IPR025948">
    <property type="entry name" value="HTH-like_dom"/>
</dbReference>
<feature type="region of interest" description="Disordered" evidence="2">
    <location>
        <begin position="108"/>
        <end position="137"/>
    </location>
</feature>
<dbReference type="STRING" id="1600.LBAT_0218"/>
<dbReference type="InterPro" id="IPR055247">
    <property type="entry name" value="InsJ-like_HTH"/>
</dbReference>
<dbReference type="Pfam" id="PF13276">
    <property type="entry name" value="HTH_21"/>
    <property type="match status" value="1"/>
</dbReference>
<dbReference type="Pfam" id="PF00665">
    <property type="entry name" value="rve"/>
    <property type="match status" value="1"/>
</dbReference>
<evidence type="ECO:0000259" key="3">
    <source>
        <dbReference type="PROSITE" id="PS50994"/>
    </source>
</evidence>
<dbReference type="PANTHER" id="PTHR46889">
    <property type="entry name" value="TRANSPOSASE INSF FOR INSERTION SEQUENCE IS3B-RELATED"/>
    <property type="match status" value="1"/>
</dbReference>
<dbReference type="GO" id="GO:0015074">
    <property type="term" value="P:DNA integration"/>
    <property type="evidence" value="ECO:0007669"/>
    <property type="project" value="InterPro"/>
</dbReference>
<feature type="domain" description="Integrase catalytic" evidence="3">
    <location>
        <begin position="303"/>
        <end position="467"/>
    </location>
</feature>
<evidence type="ECO:0000313" key="5">
    <source>
        <dbReference type="Proteomes" id="UP000035709"/>
    </source>
</evidence>
<dbReference type="EMBL" id="AP014808">
    <property type="protein sequence ID" value="BAQ56607.1"/>
    <property type="molecule type" value="Genomic_DNA"/>
</dbReference>
<organism evidence="4 5">
    <name type="scientific">Lactobacillus acetotolerans</name>
    <dbReference type="NCBI Taxonomy" id="1600"/>
    <lineage>
        <taxon>Bacteria</taxon>
        <taxon>Bacillati</taxon>
        <taxon>Bacillota</taxon>
        <taxon>Bacilli</taxon>
        <taxon>Lactobacillales</taxon>
        <taxon>Lactobacillaceae</taxon>
        <taxon>Lactobacillus</taxon>
    </lineage>
</organism>
<dbReference type="PATRIC" id="fig|1600.4.peg.223"/>